<evidence type="ECO:0000259" key="1">
    <source>
        <dbReference type="Pfam" id="PF13391"/>
    </source>
</evidence>
<protein>
    <recommendedName>
        <fullName evidence="1">HNH nuclease domain-containing protein</fullName>
    </recommendedName>
</protein>
<sequence length="58" mass="7142">MLHWNCYTYGSWITILQANQSYRSINCVQNRILLSQDMHTYFDSYLLILNSYIWKVRY</sequence>
<accession>A0A3N4J523</accession>
<dbReference type="InterPro" id="IPR003615">
    <property type="entry name" value="HNH_nuc"/>
</dbReference>
<evidence type="ECO:0000313" key="3">
    <source>
        <dbReference type="Proteomes" id="UP000276215"/>
    </source>
</evidence>
<dbReference type="Pfam" id="PF13391">
    <property type="entry name" value="HNH_2"/>
    <property type="match status" value="1"/>
</dbReference>
<dbReference type="OrthoDB" id="2142759at2759"/>
<evidence type="ECO:0000313" key="2">
    <source>
        <dbReference type="EMBL" id="RPA93402.1"/>
    </source>
</evidence>
<organism evidence="2 3">
    <name type="scientific">Choiromyces venosus 120613-1</name>
    <dbReference type="NCBI Taxonomy" id="1336337"/>
    <lineage>
        <taxon>Eukaryota</taxon>
        <taxon>Fungi</taxon>
        <taxon>Dikarya</taxon>
        <taxon>Ascomycota</taxon>
        <taxon>Pezizomycotina</taxon>
        <taxon>Pezizomycetes</taxon>
        <taxon>Pezizales</taxon>
        <taxon>Tuberaceae</taxon>
        <taxon>Choiromyces</taxon>
    </lineage>
</organism>
<keyword evidence="3" id="KW-1185">Reference proteome</keyword>
<proteinExistence type="predicted"/>
<dbReference type="EMBL" id="ML120453">
    <property type="protein sequence ID" value="RPA93402.1"/>
    <property type="molecule type" value="Genomic_DNA"/>
</dbReference>
<name>A0A3N4J523_9PEZI</name>
<reference evidence="2 3" key="1">
    <citation type="journal article" date="2018" name="Nat. Ecol. Evol.">
        <title>Pezizomycetes genomes reveal the molecular basis of ectomycorrhizal truffle lifestyle.</title>
        <authorList>
            <person name="Murat C."/>
            <person name="Payen T."/>
            <person name="Noel B."/>
            <person name="Kuo A."/>
            <person name="Morin E."/>
            <person name="Chen J."/>
            <person name="Kohler A."/>
            <person name="Krizsan K."/>
            <person name="Balestrini R."/>
            <person name="Da Silva C."/>
            <person name="Montanini B."/>
            <person name="Hainaut M."/>
            <person name="Levati E."/>
            <person name="Barry K.W."/>
            <person name="Belfiori B."/>
            <person name="Cichocki N."/>
            <person name="Clum A."/>
            <person name="Dockter R.B."/>
            <person name="Fauchery L."/>
            <person name="Guy J."/>
            <person name="Iotti M."/>
            <person name="Le Tacon F."/>
            <person name="Lindquist E.A."/>
            <person name="Lipzen A."/>
            <person name="Malagnac F."/>
            <person name="Mello A."/>
            <person name="Molinier V."/>
            <person name="Miyauchi S."/>
            <person name="Poulain J."/>
            <person name="Riccioni C."/>
            <person name="Rubini A."/>
            <person name="Sitrit Y."/>
            <person name="Splivallo R."/>
            <person name="Traeger S."/>
            <person name="Wang M."/>
            <person name="Zifcakova L."/>
            <person name="Wipf D."/>
            <person name="Zambonelli A."/>
            <person name="Paolocci F."/>
            <person name="Nowrousian M."/>
            <person name="Ottonello S."/>
            <person name="Baldrian P."/>
            <person name="Spatafora J.W."/>
            <person name="Henrissat B."/>
            <person name="Nagy L.G."/>
            <person name="Aury J.M."/>
            <person name="Wincker P."/>
            <person name="Grigoriev I.V."/>
            <person name="Bonfante P."/>
            <person name="Martin F.M."/>
        </authorList>
    </citation>
    <scope>NUCLEOTIDE SEQUENCE [LARGE SCALE GENOMIC DNA]</scope>
    <source>
        <strain evidence="2 3">120613-1</strain>
    </source>
</reference>
<gene>
    <name evidence="2" type="ORF">L873DRAFT_65155</name>
</gene>
<dbReference type="AlphaFoldDB" id="A0A3N4J523"/>
<dbReference type="Proteomes" id="UP000276215">
    <property type="component" value="Unassembled WGS sequence"/>
</dbReference>
<feature type="domain" description="HNH nuclease" evidence="1">
    <location>
        <begin position="20"/>
        <end position="50"/>
    </location>
</feature>